<keyword evidence="2" id="KW-1185">Reference proteome</keyword>
<accession>A0A6A4HXG6</accession>
<name>A0A6A4HXG6_9AGAR</name>
<dbReference type="Proteomes" id="UP000799118">
    <property type="component" value="Unassembled WGS sequence"/>
</dbReference>
<evidence type="ECO:0000313" key="2">
    <source>
        <dbReference type="Proteomes" id="UP000799118"/>
    </source>
</evidence>
<reference evidence="1" key="1">
    <citation type="journal article" date="2019" name="Environ. Microbiol.">
        <title>Fungal ecological strategies reflected in gene transcription - a case study of two litter decomposers.</title>
        <authorList>
            <person name="Barbi F."/>
            <person name="Kohler A."/>
            <person name="Barry K."/>
            <person name="Baskaran P."/>
            <person name="Daum C."/>
            <person name="Fauchery L."/>
            <person name="Ihrmark K."/>
            <person name="Kuo A."/>
            <person name="LaButti K."/>
            <person name="Lipzen A."/>
            <person name="Morin E."/>
            <person name="Grigoriev I.V."/>
            <person name="Henrissat B."/>
            <person name="Lindahl B."/>
            <person name="Martin F."/>
        </authorList>
    </citation>
    <scope>NUCLEOTIDE SEQUENCE</scope>
    <source>
        <strain evidence="1">JB14</strain>
    </source>
</reference>
<sequence length="169" mass="19134">MLKTALRRRRLATWISSRAIISLLIQVFLGFSGMSSNVLNLLPGTGWVQVQFTSSNKLRTNPAHWYLHSDRRSREGTVYAMSILFKNSCMHGKLLHSNSCFLVPSFFPHHKISTTGCWTSAISNETFEVSECHIVKIHDLLSFDSHCLLKLSTEAAHSHSFPNSICDKR</sequence>
<organism evidence="1 2">
    <name type="scientific">Gymnopus androsaceus JB14</name>
    <dbReference type="NCBI Taxonomy" id="1447944"/>
    <lineage>
        <taxon>Eukaryota</taxon>
        <taxon>Fungi</taxon>
        <taxon>Dikarya</taxon>
        <taxon>Basidiomycota</taxon>
        <taxon>Agaricomycotina</taxon>
        <taxon>Agaricomycetes</taxon>
        <taxon>Agaricomycetidae</taxon>
        <taxon>Agaricales</taxon>
        <taxon>Marasmiineae</taxon>
        <taxon>Omphalotaceae</taxon>
        <taxon>Gymnopus</taxon>
    </lineage>
</organism>
<dbReference type="EMBL" id="ML769432">
    <property type="protein sequence ID" value="KAE9402681.1"/>
    <property type="molecule type" value="Genomic_DNA"/>
</dbReference>
<dbReference type="AlphaFoldDB" id="A0A6A4HXG6"/>
<evidence type="ECO:0000313" key="1">
    <source>
        <dbReference type="EMBL" id="KAE9402681.1"/>
    </source>
</evidence>
<protein>
    <submittedName>
        <fullName evidence="1">Uncharacterized protein</fullName>
    </submittedName>
</protein>
<proteinExistence type="predicted"/>
<gene>
    <name evidence="1" type="ORF">BT96DRAFT_536617</name>
</gene>